<dbReference type="Gene3D" id="1.10.10.10">
    <property type="entry name" value="Winged helix-like DNA-binding domain superfamily/Winged helix DNA-binding domain"/>
    <property type="match status" value="1"/>
</dbReference>
<comment type="caution">
    <text evidence="2">The sequence shown here is derived from an EMBL/GenBank/DDBJ whole genome shotgun (WGS) entry which is preliminary data.</text>
</comment>
<dbReference type="InterPro" id="IPR000600">
    <property type="entry name" value="ROK"/>
</dbReference>
<protein>
    <submittedName>
        <fullName evidence="2">Transcriptional regulator</fullName>
    </submittedName>
</protein>
<dbReference type="Pfam" id="PF00480">
    <property type="entry name" value="ROK"/>
    <property type="match status" value="1"/>
</dbReference>
<dbReference type="Pfam" id="PF13412">
    <property type="entry name" value="HTH_24"/>
    <property type="match status" value="1"/>
</dbReference>
<dbReference type="Gene3D" id="3.30.420.40">
    <property type="match status" value="2"/>
</dbReference>
<dbReference type="InterPro" id="IPR043129">
    <property type="entry name" value="ATPase_NBD"/>
</dbReference>
<evidence type="ECO:0000256" key="1">
    <source>
        <dbReference type="ARBA" id="ARBA00006479"/>
    </source>
</evidence>
<dbReference type="PANTHER" id="PTHR18964">
    <property type="entry name" value="ROK (REPRESSOR, ORF, KINASE) FAMILY"/>
    <property type="match status" value="1"/>
</dbReference>
<dbReference type="InterPro" id="IPR036388">
    <property type="entry name" value="WH-like_DNA-bd_sf"/>
</dbReference>
<dbReference type="InterPro" id="IPR019885">
    <property type="entry name" value="Tscrpt_reg_HTH_AsnC-type_CS"/>
</dbReference>
<dbReference type="PANTHER" id="PTHR18964:SF173">
    <property type="entry name" value="GLUCOKINASE"/>
    <property type="match status" value="1"/>
</dbReference>
<name>A0ABQ5NEF2_9MICO</name>
<dbReference type="Proteomes" id="UP001165068">
    <property type="component" value="Unassembled WGS sequence"/>
</dbReference>
<accession>A0ABQ5NEF2</accession>
<gene>
    <name evidence="2" type="ORF">MIAR_07730</name>
</gene>
<comment type="similarity">
    <text evidence="1">Belongs to the ROK (NagC/XylR) family.</text>
</comment>
<dbReference type="EMBL" id="BRZC01000003">
    <property type="protein sequence ID" value="GLC84185.1"/>
    <property type="molecule type" value="Genomic_DNA"/>
</dbReference>
<dbReference type="RefSeq" id="WP_285631602.1">
    <property type="nucleotide sequence ID" value="NZ_BAAAUK010000003.1"/>
</dbReference>
<evidence type="ECO:0000313" key="3">
    <source>
        <dbReference type="Proteomes" id="UP001165068"/>
    </source>
</evidence>
<dbReference type="SUPFAM" id="SSF53067">
    <property type="entry name" value="Actin-like ATPase domain"/>
    <property type="match status" value="1"/>
</dbReference>
<proteinExistence type="inferred from homology"/>
<organism evidence="2 3">
    <name type="scientific">Microbacterium arabinogalactanolyticum</name>
    <dbReference type="NCBI Taxonomy" id="69365"/>
    <lineage>
        <taxon>Bacteria</taxon>
        <taxon>Bacillati</taxon>
        <taxon>Actinomycetota</taxon>
        <taxon>Actinomycetes</taxon>
        <taxon>Micrococcales</taxon>
        <taxon>Microbacteriaceae</taxon>
        <taxon>Microbacterium</taxon>
    </lineage>
</organism>
<dbReference type="SUPFAM" id="SSF46785">
    <property type="entry name" value="Winged helix' DNA-binding domain"/>
    <property type="match status" value="1"/>
</dbReference>
<dbReference type="InterPro" id="IPR036390">
    <property type="entry name" value="WH_DNA-bd_sf"/>
</dbReference>
<reference evidence="2" key="1">
    <citation type="submission" date="2022-08" db="EMBL/GenBank/DDBJ databases">
        <title>Draft genome sequence of Microbacterium arabinogalactanolyticum JCM 9171.</title>
        <authorList>
            <person name="Fujita K."/>
            <person name="Ishiwata A."/>
            <person name="Fushinobu S."/>
        </authorList>
    </citation>
    <scope>NUCLEOTIDE SEQUENCE</scope>
    <source>
        <strain evidence="2">JCM 9171</strain>
    </source>
</reference>
<sequence length="394" mass="40795">MRSTSQTSHSAGELFALVRGGKAHSRADLARMTGLSASTVALRVDALVASGYLEEVGQGESRGGRRPRALAVKAAGSVVAGVDLGERHATIVLLDRRGEIVGEAFENVSLLDGVEAVVTQVWASTRRLAEESGGMPLAGIAMSLPGPVDSRTTRLLSPTRMPGWNGVDVGEVLGAVTGLPFVIENDANAMAVGEYIERDAAFEQMVFVKAGSGIGCGIVVDGAVYRGFRGVAGDISHVALHDAPPVICSCGRAGCLDVVASGSAIVDALKEAGERIDNLDDVLALAENAHPRATALLREAGARTGEVLATIINFFNPQALVVGGRLATADAFVAGIRQALFTLCLPMSTDALQIEVSRAGALAGARGVGWELLETMLSPARIDAELRDVAPPSR</sequence>
<keyword evidence="3" id="KW-1185">Reference proteome</keyword>
<dbReference type="PROSITE" id="PS00519">
    <property type="entry name" value="HTH_ASNC_1"/>
    <property type="match status" value="1"/>
</dbReference>
<evidence type="ECO:0000313" key="2">
    <source>
        <dbReference type="EMBL" id="GLC84185.1"/>
    </source>
</evidence>